<sequence length="148" mass="17739">MDKIRAEGERINGLHMRFYNRLISFSDQLSDIDLVINENEQLCYRNKNELCLSHYDNYLLANLELTRKMDKLILDKNTKCWNTIPYSLRPEGEFEWNVKSQETLDSLKKFYECTQPFNEKLLQFYSEKLTLRNNIMKTLTELNKKVGK</sequence>
<organism evidence="1 2">
    <name type="scientific">Stentor coeruleus</name>
    <dbReference type="NCBI Taxonomy" id="5963"/>
    <lineage>
        <taxon>Eukaryota</taxon>
        <taxon>Sar</taxon>
        <taxon>Alveolata</taxon>
        <taxon>Ciliophora</taxon>
        <taxon>Postciliodesmatophora</taxon>
        <taxon>Heterotrichea</taxon>
        <taxon>Heterotrichida</taxon>
        <taxon>Stentoridae</taxon>
        <taxon>Stentor</taxon>
    </lineage>
</organism>
<keyword evidence="2" id="KW-1185">Reference proteome</keyword>
<accession>A0A1R2CPS4</accession>
<gene>
    <name evidence="1" type="ORF">SteCoe_6538</name>
</gene>
<dbReference type="EMBL" id="MPUH01000091">
    <property type="protein sequence ID" value="OMJ90970.1"/>
    <property type="molecule type" value="Genomic_DNA"/>
</dbReference>
<comment type="caution">
    <text evidence="1">The sequence shown here is derived from an EMBL/GenBank/DDBJ whole genome shotgun (WGS) entry which is preliminary data.</text>
</comment>
<reference evidence="1 2" key="1">
    <citation type="submission" date="2016-11" db="EMBL/GenBank/DDBJ databases">
        <title>The macronuclear genome of Stentor coeruleus: a giant cell with tiny introns.</title>
        <authorList>
            <person name="Slabodnick M."/>
            <person name="Ruby J.G."/>
            <person name="Reiff S.B."/>
            <person name="Swart E.C."/>
            <person name="Gosai S."/>
            <person name="Prabakaran S."/>
            <person name="Witkowska E."/>
            <person name="Larue G.E."/>
            <person name="Fisher S."/>
            <person name="Freeman R.M."/>
            <person name="Gunawardena J."/>
            <person name="Chu W."/>
            <person name="Stover N.A."/>
            <person name="Gregory B.D."/>
            <person name="Nowacki M."/>
            <person name="Derisi J."/>
            <person name="Roy S.W."/>
            <person name="Marshall W.F."/>
            <person name="Sood P."/>
        </authorList>
    </citation>
    <scope>NUCLEOTIDE SEQUENCE [LARGE SCALE GENOMIC DNA]</scope>
    <source>
        <strain evidence="1">WM001</strain>
    </source>
</reference>
<evidence type="ECO:0000313" key="2">
    <source>
        <dbReference type="Proteomes" id="UP000187209"/>
    </source>
</evidence>
<protein>
    <submittedName>
        <fullName evidence="1">Uncharacterized protein</fullName>
    </submittedName>
</protein>
<dbReference type="AlphaFoldDB" id="A0A1R2CPS4"/>
<dbReference type="Proteomes" id="UP000187209">
    <property type="component" value="Unassembled WGS sequence"/>
</dbReference>
<name>A0A1R2CPS4_9CILI</name>
<proteinExistence type="predicted"/>
<evidence type="ECO:0000313" key="1">
    <source>
        <dbReference type="EMBL" id="OMJ90970.1"/>
    </source>
</evidence>